<reference evidence="8" key="3">
    <citation type="submission" date="2021-01" db="EMBL/GenBank/DDBJ databases">
        <title>Phytophthora aleatoria, a newly-described species from Pinus radiata is distinct from Phytophthora cactorum isolates based on comparative genomics.</title>
        <authorList>
            <person name="Mcdougal R."/>
            <person name="Panda P."/>
            <person name="Williams N."/>
            <person name="Studholme D.J."/>
        </authorList>
    </citation>
    <scope>NUCLEOTIDE SEQUENCE</scope>
    <source>
        <strain evidence="8">NZFS 3830</strain>
    </source>
</reference>
<evidence type="ECO:0000313" key="7">
    <source>
        <dbReference type="EMBL" id="KAG3203326.1"/>
    </source>
</evidence>
<dbReference type="EMBL" id="RCMK01002078">
    <property type="protein sequence ID" value="KAG2884916.1"/>
    <property type="molecule type" value="Genomic_DNA"/>
</dbReference>
<dbReference type="EMBL" id="MJFZ01001002">
    <property type="protein sequence ID" value="RAW23733.1"/>
    <property type="molecule type" value="Genomic_DNA"/>
</dbReference>
<dbReference type="OrthoDB" id="420046at2759"/>
<feature type="domain" description="Aminotransferase class V" evidence="2">
    <location>
        <begin position="167"/>
        <end position="580"/>
    </location>
</feature>
<evidence type="ECO:0000313" key="5">
    <source>
        <dbReference type="EMBL" id="KAG2884916.1"/>
    </source>
</evidence>
<dbReference type="Gene3D" id="3.40.640.10">
    <property type="entry name" value="Type I PLP-dependent aspartate aminotransferase-like (Major domain)"/>
    <property type="match status" value="1"/>
</dbReference>
<evidence type="ECO:0000313" key="9">
    <source>
        <dbReference type="EMBL" id="RAW23733.1"/>
    </source>
</evidence>
<organism evidence="9 10">
    <name type="scientific">Phytophthora cactorum</name>
    <dbReference type="NCBI Taxonomy" id="29920"/>
    <lineage>
        <taxon>Eukaryota</taxon>
        <taxon>Sar</taxon>
        <taxon>Stramenopiles</taxon>
        <taxon>Oomycota</taxon>
        <taxon>Peronosporomycetes</taxon>
        <taxon>Peronosporales</taxon>
        <taxon>Peronosporaceae</taxon>
        <taxon>Phytophthora</taxon>
    </lineage>
</organism>
<dbReference type="Proteomes" id="UP000697107">
    <property type="component" value="Unassembled WGS sequence"/>
</dbReference>
<accession>A0A329RG56</accession>
<gene>
    <name evidence="8" type="ORF">JG687_00014843</name>
    <name evidence="9" type="ORF">PC110_g19838</name>
    <name evidence="3" type="ORF">PC113_g22892</name>
    <name evidence="4" type="ORF">PC115_g22892</name>
    <name evidence="5" type="ORF">PC117_g25685</name>
    <name evidence="6" type="ORF">PC118_g22896</name>
    <name evidence="7" type="ORF">PC129_g22934</name>
</gene>
<feature type="region of interest" description="Disordered" evidence="1">
    <location>
        <begin position="1"/>
        <end position="91"/>
    </location>
</feature>
<reference evidence="9 10" key="1">
    <citation type="submission" date="2018-01" db="EMBL/GenBank/DDBJ databases">
        <title>Draft genome of the strawberry crown rot pathogen Phytophthora cactorum.</title>
        <authorList>
            <person name="Armitage A.D."/>
            <person name="Lysoe E."/>
            <person name="Nellist C.F."/>
            <person name="Harrison R.J."/>
            <person name="Brurberg M.B."/>
        </authorList>
    </citation>
    <scope>NUCLEOTIDE SEQUENCE [LARGE SCALE GENOMIC DNA]</scope>
    <source>
        <strain evidence="9 10">10300</strain>
    </source>
</reference>
<dbReference type="PANTHER" id="PTHR43686:SF1">
    <property type="entry name" value="AMINOTRAN_5 DOMAIN-CONTAINING PROTEIN"/>
    <property type="match status" value="1"/>
</dbReference>
<dbReference type="InterPro" id="IPR000192">
    <property type="entry name" value="Aminotrans_V_dom"/>
</dbReference>
<evidence type="ECO:0000259" key="2">
    <source>
        <dbReference type="Pfam" id="PF00266"/>
    </source>
</evidence>
<protein>
    <recommendedName>
        <fullName evidence="2">Aminotransferase class V domain-containing protein</fullName>
    </recommendedName>
</protein>
<dbReference type="EMBL" id="RCML01001935">
    <property type="protein sequence ID" value="KAG2959687.1"/>
    <property type="molecule type" value="Genomic_DNA"/>
</dbReference>
<dbReference type="AlphaFoldDB" id="A0A329RG56"/>
<feature type="compositionally biased region" description="Low complexity" evidence="1">
    <location>
        <begin position="76"/>
        <end position="86"/>
    </location>
</feature>
<feature type="compositionally biased region" description="Basic and acidic residues" evidence="1">
    <location>
        <begin position="1"/>
        <end position="11"/>
    </location>
</feature>
<dbReference type="Proteomes" id="UP000736787">
    <property type="component" value="Unassembled WGS sequence"/>
</dbReference>
<dbReference type="Proteomes" id="UP000735874">
    <property type="component" value="Unassembled WGS sequence"/>
</dbReference>
<dbReference type="EMBL" id="RCMV01002335">
    <property type="protein sequence ID" value="KAG3203326.1"/>
    <property type="molecule type" value="Genomic_DNA"/>
</dbReference>
<dbReference type="Proteomes" id="UP000774804">
    <property type="component" value="Unassembled WGS sequence"/>
</dbReference>
<evidence type="ECO:0000313" key="8">
    <source>
        <dbReference type="EMBL" id="KAG6949458.1"/>
    </source>
</evidence>
<sequence>MLRHSIDESSLPRRSLLAVAPPTKEGNEDTDLLSPSSINPLAQTDTSSIDLEAERIDQQKKKTDDDEDDKYDTESETSSSSNSITDVPTTTATDMEIALGVMKEADRRMTARTSIATDISSVEGGDDIQVEEEHEELDVQLLHDIAENMIGRNVPFETPFGTKAQCYADYTASGKAIESIETFIRNEVMPTYGNTHTTTSVTGLQTTSFREEARQIIGKAVNARLHGTGVRDVVLFTGQGCTSAINKFITALGLNTMRRHHRPNKRPVIFTCPFSHHSNLLPWRELYAVDVVEIPEVKTGGLDLKELERQLRSYQSRDLKIGTFAAASNLTGVLADVDKVSKLLHKYGALSCWDYATCAPYVDLDMNPKDPAAYKDAVFFSGHKFVGGPGSPGVLVVKKKLMSNEVPTMPGGGTVLFVTEKAHSYLANKVEREEGGTPDILGSIRLGLAFELKQRVGSKHIMDLERQHVRHVRSVLGKNENIILLGHENADQLPVFSFLVRFGDRFLHHNFVCALLNDLFGIQARGGCQCAGPFGARLLGLSREHITALGYAVVAKDEVLKPGVARMSFPYFADEDEVEYILDSVNFVADHGWKFLPKYEYDPHNGAWRHVSRATAPFPAKKFLASMQLDDVDTVRQSVCVAPIRSIAAHRRENLEQAAVLADACIKEAVSTEEFLEGQKLVPAHEWLRWFVYPHEAVAAYKETGEKMALTEKIEGPCQPQRYLDGSVHKIWEGVPSLGTMKRSLLGRFVLKVFMQAELEAMKDKRTDVEKSVLNDEEAMCAVFGGSQKCQ</sequence>
<dbReference type="VEuPathDB" id="FungiDB:PC110_g19838"/>
<dbReference type="Proteomes" id="UP000760860">
    <property type="component" value="Unassembled WGS sequence"/>
</dbReference>
<feature type="compositionally biased region" description="Basic and acidic residues" evidence="1">
    <location>
        <begin position="52"/>
        <end position="64"/>
    </location>
</feature>
<dbReference type="EMBL" id="JAENGZ010001248">
    <property type="protein sequence ID" value="KAG6949458.1"/>
    <property type="molecule type" value="Genomic_DNA"/>
</dbReference>
<evidence type="ECO:0000256" key="1">
    <source>
        <dbReference type="SAM" id="MobiDB-lite"/>
    </source>
</evidence>
<feature type="compositionally biased region" description="Polar residues" evidence="1">
    <location>
        <begin position="33"/>
        <end position="49"/>
    </location>
</feature>
<dbReference type="InterPro" id="IPR015421">
    <property type="entry name" value="PyrdxlP-dep_Trfase_major"/>
</dbReference>
<dbReference type="InterPro" id="IPR015422">
    <property type="entry name" value="PyrdxlP-dep_Trfase_small"/>
</dbReference>
<keyword evidence="10" id="KW-1185">Reference proteome</keyword>
<dbReference type="EMBL" id="RCMG01001889">
    <property type="protein sequence ID" value="KAG2818119.1"/>
    <property type="molecule type" value="Genomic_DNA"/>
</dbReference>
<dbReference type="InterPro" id="IPR015424">
    <property type="entry name" value="PyrdxlP-dep_Trfase"/>
</dbReference>
<dbReference type="EMBL" id="RCMI01002054">
    <property type="protein sequence ID" value="KAG2879053.1"/>
    <property type="molecule type" value="Genomic_DNA"/>
</dbReference>
<dbReference type="Gene3D" id="3.90.1150.10">
    <property type="entry name" value="Aspartate Aminotransferase, domain 1"/>
    <property type="match status" value="1"/>
</dbReference>
<feature type="compositionally biased region" description="Acidic residues" evidence="1">
    <location>
        <begin position="65"/>
        <end position="75"/>
    </location>
</feature>
<evidence type="ECO:0000313" key="4">
    <source>
        <dbReference type="EMBL" id="KAG2879053.1"/>
    </source>
</evidence>
<dbReference type="Proteomes" id="UP000251314">
    <property type="component" value="Unassembled WGS sequence"/>
</dbReference>
<dbReference type="Proteomes" id="UP000688947">
    <property type="component" value="Unassembled WGS sequence"/>
</dbReference>
<dbReference type="Pfam" id="PF00266">
    <property type="entry name" value="Aminotran_5"/>
    <property type="match status" value="1"/>
</dbReference>
<evidence type="ECO:0000313" key="10">
    <source>
        <dbReference type="Proteomes" id="UP000251314"/>
    </source>
</evidence>
<dbReference type="PANTHER" id="PTHR43686">
    <property type="entry name" value="SULFURTRANSFERASE-RELATED"/>
    <property type="match status" value="1"/>
</dbReference>
<dbReference type="SUPFAM" id="SSF53383">
    <property type="entry name" value="PLP-dependent transferases"/>
    <property type="match status" value="1"/>
</dbReference>
<reference evidence="3" key="2">
    <citation type="submission" date="2018-10" db="EMBL/GenBank/DDBJ databases">
        <title>Effector identification in a new, highly contiguous assembly of the strawberry crown rot pathogen Phytophthora cactorum.</title>
        <authorList>
            <person name="Armitage A.D."/>
            <person name="Nellist C.F."/>
            <person name="Bates H."/>
            <person name="Vickerstaff R.J."/>
            <person name="Harrison R.J."/>
        </authorList>
    </citation>
    <scope>NUCLEOTIDE SEQUENCE</scope>
    <source>
        <strain evidence="3">15-7</strain>
        <strain evidence="4">4032</strain>
        <strain evidence="5">4040</strain>
        <strain evidence="6">P415</strain>
        <strain evidence="7">P421</strain>
    </source>
</reference>
<dbReference type="STRING" id="29920.A0A329RG56"/>
<evidence type="ECO:0000313" key="6">
    <source>
        <dbReference type="EMBL" id="KAG2959687.1"/>
    </source>
</evidence>
<evidence type="ECO:0000313" key="3">
    <source>
        <dbReference type="EMBL" id="KAG2818119.1"/>
    </source>
</evidence>
<proteinExistence type="predicted"/>
<name>A0A329RG56_9STRA</name>
<comment type="caution">
    <text evidence="9">The sequence shown here is derived from an EMBL/GenBank/DDBJ whole genome shotgun (WGS) entry which is preliminary data.</text>
</comment>